<dbReference type="OrthoDB" id="9813435at2"/>
<dbReference type="Proteomes" id="UP000288246">
    <property type="component" value="Unassembled WGS sequence"/>
</dbReference>
<organism evidence="2 3">
    <name type="scientific">Cellulomonas algicola</name>
    <dbReference type="NCBI Taxonomy" id="2071633"/>
    <lineage>
        <taxon>Bacteria</taxon>
        <taxon>Bacillati</taxon>
        <taxon>Actinomycetota</taxon>
        <taxon>Actinomycetes</taxon>
        <taxon>Micrococcales</taxon>
        <taxon>Cellulomonadaceae</taxon>
        <taxon>Cellulomonas</taxon>
    </lineage>
</organism>
<evidence type="ECO:0000313" key="3">
    <source>
        <dbReference type="Proteomes" id="UP000288246"/>
    </source>
</evidence>
<name>A0A401V474_9CELL</name>
<accession>A0A401V474</accession>
<keyword evidence="1" id="KW-0732">Signal</keyword>
<dbReference type="EMBL" id="BHYL01000331">
    <property type="protein sequence ID" value="GCD21704.1"/>
    <property type="molecule type" value="Genomic_DNA"/>
</dbReference>
<evidence type="ECO:0000313" key="2">
    <source>
        <dbReference type="EMBL" id="GCD21704.1"/>
    </source>
</evidence>
<reference evidence="2 3" key="1">
    <citation type="submission" date="2018-11" db="EMBL/GenBank/DDBJ databases">
        <title>Draft genome sequence of Cellulomonas takizawaensis strain TKZ-21.</title>
        <authorList>
            <person name="Yamamura H."/>
            <person name="Hayashi T."/>
            <person name="Hamada M."/>
            <person name="Serisawa Y."/>
            <person name="Matsuyama K."/>
            <person name="Nakagawa Y."/>
            <person name="Otoguro M."/>
            <person name="Yanagida F."/>
            <person name="Hayakawa M."/>
        </authorList>
    </citation>
    <scope>NUCLEOTIDE SEQUENCE [LARGE SCALE GENOMIC DNA]</scope>
    <source>
        <strain evidence="2 3">TKZ-21</strain>
    </source>
</reference>
<proteinExistence type="predicted"/>
<dbReference type="RefSeq" id="WP_124344227.1">
    <property type="nucleotide sequence ID" value="NZ_BHYL01000331.1"/>
</dbReference>
<feature type="signal peptide" evidence="1">
    <location>
        <begin position="1"/>
        <end position="20"/>
    </location>
</feature>
<gene>
    <name evidence="2" type="ORF">CTKZ_32660</name>
</gene>
<feature type="chain" id="PRO_5039143189" evidence="1">
    <location>
        <begin position="21"/>
        <end position="352"/>
    </location>
</feature>
<protein>
    <submittedName>
        <fullName evidence="2">Uncharacterized protein</fullName>
    </submittedName>
</protein>
<keyword evidence="3" id="KW-1185">Reference proteome</keyword>
<evidence type="ECO:0000256" key="1">
    <source>
        <dbReference type="SAM" id="SignalP"/>
    </source>
</evidence>
<sequence>MRRHLVLSSILAASLGTAVAVPPAAADDPPVTGWQGSVCGSRTEVPLTVARDVDDAGVVVGYDRRTRAASWDSRTGTYRWYGGIEGGLSSEISAISGGGRVAGVAEVDGPTTNPAKAVRVEGPLPLRPVDRSLRTADQVHDVNDANVVVGTSEVLGAQGATEPFVWTDRKHVLPTPDASYRFVQTRSVNEAGWVLGGGYHLDAQGVYHHRVLVWRPDRSVLELPPLPDDAIFVAEHIDEQGGITGHRLTPDWDDDALVTWSPTAGYTFVPSPGGDLQVISADDRGGAVGTIIDPTSGSALPFLYRPDTGFRRLAGPDGALLRGVPYRMSEAGQVLLMSDQRPYLWTPTCPAA</sequence>
<dbReference type="AlphaFoldDB" id="A0A401V474"/>
<comment type="caution">
    <text evidence="2">The sequence shown here is derived from an EMBL/GenBank/DDBJ whole genome shotgun (WGS) entry which is preliminary data.</text>
</comment>